<sequence>MSSGSTGNWELGARERKEASAFRLGPIVDSIRATGEASASASASASRDRTSCKNAQIQESAKSGRIQRRLRRKLVRVASRDVVRRACILSIFSSQEARSSHPPASLKLRFIVRWLPPQPPQPPPKIVIVIVIVAFRLQTRTSRLARRPERTDNRNNGN</sequence>
<name>A0A4S2KFI5_9HYME</name>
<feature type="region of interest" description="Disordered" evidence="1">
    <location>
        <begin position="38"/>
        <end position="64"/>
    </location>
</feature>
<reference evidence="2 3" key="1">
    <citation type="journal article" date="2019" name="Philos. Trans. R. Soc. Lond., B, Biol. Sci.">
        <title>Ant behaviour and brain gene expression of defending hosts depend on the ecological success of the intruding social parasite.</title>
        <authorList>
            <person name="Kaur R."/>
            <person name="Stoldt M."/>
            <person name="Jongepier E."/>
            <person name="Feldmeyer B."/>
            <person name="Menzel F."/>
            <person name="Bornberg-Bauer E."/>
            <person name="Foitzik S."/>
        </authorList>
    </citation>
    <scope>NUCLEOTIDE SEQUENCE [LARGE SCALE GENOMIC DNA]</scope>
    <source>
        <tissue evidence="2">Whole body</tissue>
    </source>
</reference>
<organism evidence="2 3">
    <name type="scientific">Temnothorax longispinosus</name>
    <dbReference type="NCBI Taxonomy" id="300112"/>
    <lineage>
        <taxon>Eukaryota</taxon>
        <taxon>Metazoa</taxon>
        <taxon>Ecdysozoa</taxon>
        <taxon>Arthropoda</taxon>
        <taxon>Hexapoda</taxon>
        <taxon>Insecta</taxon>
        <taxon>Pterygota</taxon>
        <taxon>Neoptera</taxon>
        <taxon>Endopterygota</taxon>
        <taxon>Hymenoptera</taxon>
        <taxon>Apocrita</taxon>
        <taxon>Aculeata</taxon>
        <taxon>Formicoidea</taxon>
        <taxon>Formicidae</taxon>
        <taxon>Myrmicinae</taxon>
        <taxon>Temnothorax</taxon>
    </lineage>
</organism>
<dbReference type="EMBL" id="QBLH01002623">
    <property type="protein sequence ID" value="TGZ47930.1"/>
    <property type="molecule type" value="Genomic_DNA"/>
</dbReference>
<evidence type="ECO:0000313" key="2">
    <source>
        <dbReference type="EMBL" id="TGZ47930.1"/>
    </source>
</evidence>
<dbReference type="Proteomes" id="UP000310200">
    <property type="component" value="Unassembled WGS sequence"/>
</dbReference>
<evidence type="ECO:0000256" key="1">
    <source>
        <dbReference type="SAM" id="MobiDB-lite"/>
    </source>
</evidence>
<keyword evidence="3" id="KW-1185">Reference proteome</keyword>
<accession>A0A4S2KFI5</accession>
<evidence type="ECO:0000313" key="3">
    <source>
        <dbReference type="Proteomes" id="UP000310200"/>
    </source>
</evidence>
<protein>
    <submittedName>
        <fullName evidence="2">Uncharacterized protein</fullName>
    </submittedName>
</protein>
<gene>
    <name evidence="2" type="ORF">DBV15_07628</name>
</gene>
<comment type="caution">
    <text evidence="2">The sequence shown here is derived from an EMBL/GenBank/DDBJ whole genome shotgun (WGS) entry which is preliminary data.</text>
</comment>
<dbReference type="AlphaFoldDB" id="A0A4S2KFI5"/>
<feature type="compositionally biased region" description="Polar residues" evidence="1">
    <location>
        <begin position="52"/>
        <end position="61"/>
    </location>
</feature>
<proteinExistence type="predicted"/>